<feature type="transmembrane region" description="Helical" evidence="15">
    <location>
        <begin position="363"/>
        <end position="389"/>
    </location>
</feature>
<evidence type="ECO:0000313" key="17">
    <source>
        <dbReference type="EMBL" id="OMJ94732.1"/>
    </source>
</evidence>
<comment type="subcellular location">
    <subcellularLocation>
        <location evidence="1">Membrane</location>
        <topology evidence="1">Multi-pass membrane protein</topology>
    </subcellularLocation>
</comment>
<comment type="catalytic activity">
    <reaction evidence="10">
        <text>D-xylose(out) = D-xylose(in)</text>
        <dbReference type="Rhea" id="RHEA:78427"/>
        <dbReference type="ChEBI" id="CHEBI:53455"/>
    </reaction>
    <physiologicalReaction direction="left-to-right" evidence="10">
        <dbReference type="Rhea" id="RHEA:78428"/>
    </physiologicalReaction>
</comment>
<feature type="transmembrane region" description="Helical" evidence="15">
    <location>
        <begin position="111"/>
        <end position="131"/>
    </location>
</feature>
<dbReference type="PRINTS" id="PR00171">
    <property type="entry name" value="SUGRTRNSPORT"/>
</dbReference>
<feature type="transmembrane region" description="Helical" evidence="15">
    <location>
        <begin position="55"/>
        <end position="78"/>
    </location>
</feature>
<evidence type="ECO:0000256" key="5">
    <source>
        <dbReference type="ARBA" id="ARBA00022692"/>
    </source>
</evidence>
<dbReference type="InterPro" id="IPR003663">
    <property type="entry name" value="Sugar/inositol_transpt"/>
</dbReference>
<evidence type="ECO:0000256" key="12">
    <source>
        <dbReference type="ARBA" id="ARBA00044668"/>
    </source>
</evidence>
<dbReference type="GO" id="GO:0022857">
    <property type="term" value="F:transmembrane transporter activity"/>
    <property type="evidence" value="ECO:0007669"/>
    <property type="project" value="InterPro"/>
</dbReference>
<evidence type="ECO:0000256" key="9">
    <source>
        <dbReference type="ARBA" id="ARBA00044648"/>
    </source>
</evidence>
<comment type="catalytic activity">
    <reaction evidence="12">
        <text>D-glucosamine(out) = D-glucosamine(in)</text>
        <dbReference type="Rhea" id="RHEA:78423"/>
        <dbReference type="ChEBI" id="CHEBI:58723"/>
    </reaction>
    <physiologicalReaction direction="left-to-right" evidence="12">
        <dbReference type="Rhea" id="RHEA:78424"/>
    </physiologicalReaction>
</comment>
<evidence type="ECO:0000256" key="6">
    <source>
        <dbReference type="ARBA" id="ARBA00022989"/>
    </source>
</evidence>
<keyword evidence="5 15" id="KW-0812">Transmembrane</keyword>
<name>A0A1R2D0F8_9CILI</name>
<evidence type="ECO:0000256" key="15">
    <source>
        <dbReference type="SAM" id="Phobius"/>
    </source>
</evidence>
<comment type="catalytic activity">
    <reaction evidence="8">
        <text>D-galactose(in) = D-galactose(out)</text>
        <dbReference type="Rhea" id="RHEA:34915"/>
        <dbReference type="ChEBI" id="CHEBI:4139"/>
    </reaction>
    <physiologicalReaction direction="right-to-left" evidence="8">
        <dbReference type="Rhea" id="RHEA:34917"/>
    </physiologicalReaction>
</comment>
<dbReference type="InterPro" id="IPR050814">
    <property type="entry name" value="Myo-inositol_Transporter"/>
</dbReference>
<keyword evidence="7 15" id="KW-0472">Membrane</keyword>
<keyword evidence="18" id="KW-1185">Reference proteome</keyword>
<evidence type="ECO:0000256" key="2">
    <source>
        <dbReference type="ARBA" id="ARBA00010992"/>
    </source>
</evidence>
<protein>
    <recommendedName>
        <fullName evidence="14">Hexose transporter 1</fullName>
    </recommendedName>
</protein>
<evidence type="ECO:0000259" key="16">
    <source>
        <dbReference type="PROSITE" id="PS50850"/>
    </source>
</evidence>
<proteinExistence type="inferred from homology"/>
<evidence type="ECO:0000256" key="3">
    <source>
        <dbReference type="ARBA" id="ARBA00011738"/>
    </source>
</evidence>
<dbReference type="InterPro" id="IPR020846">
    <property type="entry name" value="MFS_dom"/>
</dbReference>
<dbReference type="GO" id="GO:0016020">
    <property type="term" value="C:membrane"/>
    <property type="evidence" value="ECO:0007669"/>
    <property type="project" value="UniProtKB-SubCell"/>
</dbReference>
<feature type="transmembrane region" description="Helical" evidence="15">
    <location>
        <begin position="87"/>
        <end position="105"/>
    </location>
</feature>
<dbReference type="PANTHER" id="PTHR48020:SF12">
    <property type="entry name" value="PROTON MYO-INOSITOL COTRANSPORTER"/>
    <property type="match status" value="1"/>
</dbReference>
<dbReference type="InterPro" id="IPR005828">
    <property type="entry name" value="MFS_sugar_transport-like"/>
</dbReference>
<dbReference type="SUPFAM" id="SSF103473">
    <property type="entry name" value="MFS general substrate transporter"/>
    <property type="match status" value="1"/>
</dbReference>
<evidence type="ECO:0000256" key="7">
    <source>
        <dbReference type="ARBA" id="ARBA00023136"/>
    </source>
</evidence>
<feature type="transmembrane region" description="Helical" evidence="15">
    <location>
        <begin position="143"/>
        <end position="166"/>
    </location>
</feature>
<dbReference type="OrthoDB" id="6612291at2759"/>
<dbReference type="InterPro" id="IPR036259">
    <property type="entry name" value="MFS_trans_sf"/>
</dbReference>
<sequence length="467" mass="52204">MEKGLRKNYKKSKVWFSAFNAALGSLLFSYNIGVFTSCQPCVLAALNWGSEKDTYIPIMSALLPLGAMFGALTSGYVAKYIGRRQNLIIADLIIITASIVSIVPYTVSFGIGRFLSGFGIGSFSMLCPLYINEIAPLEITGRIGSMVMLFGCLGTLFAFSFALTLPTSNYDTDTLNNIWIAMFLFQGFVALIQLILFLVVFKHETAPWLANKGYKEQAQRSLRFLYYEEYAEQVFERIDNSSKINDSEINIENNYDFTYKEIFTCAKWTTKAMRVGVLISVIQQFAGINAIMMYATTIFGKFGSGVFMARVFTTITGIVKLLAVFGLLPLIDSVGRKTVLISGCIAMGICLGAMGFFSMYDVYFVIPFLAIELYLAFFVVSIGPICWVYSGEILPSRGMSICTGINWFSAFTVVLFFPFVVEMIGLSYTFWIFTAFNLGGAFYFKFDMIETKGLAKKEIRELFAARR</sequence>
<dbReference type="Proteomes" id="UP000187209">
    <property type="component" value="Unassembled WGS sequence"/>
</dbReference>
<evidence type="ECO:0000313" key="18">
    <source>
        <dbReference type="Proteomes" id="UP000187209"/>
    </source>
</evidence>
<comment type="similarity">
    <text evidence="2">Belongs to the major facilitator superfamily. Sugar transporter (TC 2.A.1.1) family.</text>
</comment>
<accession>A0A1R2D0F8</accession>
<gene>
    <name evidence="17" type="ORF">SteCoe_2075</name>
</gene>
<keyword evidence="4" id="KW-0813">Transport</keyword>
<dbReference type="Gene3D" id="1.20.1250.20">
    <property type="entry name" value="MFS general substrate transporter like domains"/>
    <property type="match status" value="1"/>
</dbReference>
<dbReference type="AlphaFoldDB" id="A0A1R2D0F8"/>
<comment type="subunit">
    <text evidence="3">Homodimer.</text>
</comment>
<feature type="transmembrane region" description="Helical" evidence="15">
    <location>
        <begin position="426"/>
        <end position="444"/>
    </location>
</feature>
<feature type="transmembrane region" description="Helical" evidence="15">
    <location>
        <begin position="401"/>
        <end position="420"/>
    </location>
</feature>
<comment type="catalytic activity">
    <reaction evidence="13">
        <text>D-fructose(out) = D-fructose(in)</text>
        <dbReference type="Rhea" id="RHEA:60372"/>
        <dbReference type="ChEBI" id="CHEBI:37721"/>
    </reaction>
    <physiologicalReaction direction="left-to-right" evidence="13">
        <dbReference type="Rhea" id="RHEA:60373"/>
    </physiologicalReaction>
</comment>
<feature type="transmembrane region" description="Helical" evidence="15">
    <location>
        <begin position="12"/>
        <end position="35"/>
    </location>
</feature>
<evidence type="ECO:0000256" key="11">
    <source>
        <dbReference type="ARBA" id="ARBA00044662"/>
    </source>
</evidence>
<dbReference type="Pfam" id="PF00083">
    <property type="entry name" value="Sugar_tr"/>
    <property type="match status" value="1"/>
</dbReference>
<dbReference type="PANTHER" id="PTHR48020">
    <property type="entry name" value="PROTON MYO-INOSITOL COTRANSPORTER"/>
    <property type="match status" value="1"/>
</dbReference>
<comment type="catalytic activity">
    <reaction evidence="9">
        <text>D-glucose(out) = D-glucose(in)</text>
        <dbReference type="Rhea" id="RHEA:60376"/>
        <dbReference type="ChEBI" id="CHEBI:4167"/>
    </reaction>
    <physiologicalReaction direction="left-to-right" evidence="9">
        <dbReference type="Rhea" id="RHEA:60377"/>
    </physiologicalReaction>
</comment>
<feature type="transmembrane region" description="Helical" evidence="15">
    <location>
        <begin position="338"/>
        <end position="357"/>
    </location>
</feature>
<feature type="transmembrane region" description="Helical" evidence="15">
    <location>
        <begin position="275"/>
        <end position="295"/>
    </location>
</feature>
<feature type="domain" description="Major facilitator superfamily (MFS) profile" evidence="16">
    <location>
        <begin position="17"/>
        <end position="452"/>
    </location>
</feature>
<reference evidence="17 18" key="1">
    <citation type="submission" date="2016-11" db="EMBL/GenBank/DDBJ databases">
        <title>The macronuclear genome of Stentor coeruleus: a giant cell with tiny introns.</title>
        <authorList>
            <person name="Slabodnick M."/>
            <person name="Ruby J.G."/>
            <person name="Reiff S.B."/>
            <person name="Swart E.C."/>
            <person name="Gosai S."/>
            <person name="Prabakaran S."/>
            <person name="Witkowska E."/>
            <person name="Larue G.E."/>
            <person name="Fisher S."/>
            <person name="Freeman R.M."/>
            <person name="Gunawardena J."/>
            <person name="Chu W."/>
            <person name="Stover N.A."/>
            <person name="Gregory B.D."/>
            <person name="Nowacki M."/>
            <person name="Derisi J."/>
            <person name="Roy S.W."/>
            <person name="Marshall W.F."/>
            <person name="Sood P."/>
        </authorList>
    </citation>
    <scope>NUCLEOTIDE SEQUENCE [LARGE SCALE GENOMIC DNA]</scope>
    <source>
        <strain evidence="17">WM001</strain>
    </source>
</reference>
<feature type="transmembrane region" description="Helical" evidence="15">
    <location>
        <begin position="307"/>
        <end position="331"/>
    </location>
</feature>
<organism evidence="17 18">
    <name type="scientific">Stentor coeruleus</name>
    <dbReference type="NCBI Taxonomy" id="5963"/>
    <lineage>
        <taxon>Eukaryota</taxon>
        <taxon>Sar</taxon>
        <taxon>Alveolata</taxon>
        <taxon>Ciliophora</taxon>
        <taxon>Postciliodesmatophora</taxon>
        <taxon>Heterotrichea</taxon>
        <taxon>Heterotrichida</taxon>
        <taxon>Stentoridae</taxon>
        <taxon>Stentor</taxon>
    </lineage>
</organism>
<feature type="transmembrane region" description="Helical" evidence="15">
    <location>
        <begin position="178"/>
        <end position="201"/>
    </location>
</feature>
<comment type="caution">
    <text evidence="17">The sequence shown here is derived from an EMBL/GenBank/DDBJ whole genome shotgun (WGS) entry which is preliminary data.</text>
</comment>
<dbReference type="PROSITE" id="PS00216">
    <property type="entry name" value="SUGAR_TRANSPORT_1"/>
    <property type="match status" value="1"/>
</dbReference>
<dbReference type="InterPro" id="IPR005829">
    <property type="entry name" value="Sugar_transporter_CS"/>
</dbReference>
<evidence type="ECO:0000256" key="14">
    <source>
        <dbReference type="ARBA" id="ARBA00044780"/>
    </source>
</evidence>
<evidence type="ECO:0000256" key="13">
    <source>
        <dbReference type="ARBA" id="ARBA00044710"/>
    </source>
</evidence>
<evidence type="ECO:0000256" key="1">
    <source>
        <dbReference type="ARBA" id="ARBA00004141"/>
    </source>
</evidence>
<evidence type="ECO:0000256" key="4">
    <source>
        <dbReference type="ARBA" id="ARBA00022448"/>
    </source>
</evidence>
<evidence type="ECO:0000256" key="10">
    <source>
        <dbReference type="ARBA" id="ARBA00044656"/>
    </source>
</evidence>
<evidence type="ECO:0000256" key="8">
    <source>
        <dbReference type="ARBA" id="ARBA00044637"/>
    </source>
</evidence>
<keyword evidence="6 15" id="KW-1133">Transmembrane helix</keyword>
<dbReference type="PROSITE" id="PS50850">
    <property type="entry name" value="MFS"/>
    <property type="match status" value="1"/>
</dbReference>
<dbReference type="EMBL" id="MPUH01000022">
    <property type="protein sequence ID" value="OMJ94732.1"/>
    <property type="molecule type" value="Genomic_DNA"/>
</dbReference>
<comment type="catalytic activity">
    <reaction evidence="11">
        <text>D-mannose(out) = D-mannose(in)</text>
        <dbReference type="Rhea" id="RHEA:78391"/>
        <dbReference type="ChEBI" id="CHEBI:4208"/>
    </reaction>
    <physiologicalReaction direction="left-to-right" evidence="11">
        <dbReference type="Rhea" id="RHEA:78392"/>
    </physiologicalReaction>
</comment>